<comment type="caution">
    <text evidence="1">The sequence shown here is derived from an EMBL/GenBank/DDBJ whole genome shotgun (WGS) entry which is preliminary data.</text>
</comment>
<dbReference type="EMBL" id="JAMKFB020000011">
    <property type="protein sequence ID" value="KAL0181719.1"/>
    <property type="molecule type" value="Genomic_DNA"/>
</dbReference>
<feature type="non-terminal residue" evidence="1">
    <location>
        <position position="55"/>
    </location>
</feature>
<name>A0ABD0Q6D4_CIRMR</name>
<accession>A0ABD0Q6D4</accession>
<proteinExistence type="predicted"/>
<evidence type="ECO:0000313" key="1">
    <source>
        <dbReference type="EMBL" id="KAL0181719.1"/>
    </source>
</evidence>
<reference evidence="1 2" key="1">
    <citation type="submission" date="2024-05" db="EMBL/GenBank/DDBJ databases">
        <title>Genome sequencing and assembly of Indian major carp, Cirrhinus mrigala (Hamilton, 1822).</title>
        <authorList>
            <person name="Mohindra V."/>
            <person name="Chowdhury L.M."/>
            <person name="Lal K."/>
            <person name="Jena J.K."/>
        </authorList>
    </citation>
    <scope>NUCLEOTIDE SEQUENCE [LARGE SCALE GENOMIC DNA]</scope>
    <source>
        <strain evidence="1">CM1030</strain>
        <tissue evidence="1">Blood</tissue>
    </source>
</reference>
<keyword evidence="2" id="KW-1185">Reference proteome</keyword>
<evidence type="ECO:0000313" key="2">
    <source>
        <dbReference type="Proteomes" id="UP001529510"/>
    </source>
</evidence>
<gene>
    <name evidence="1" type="ORF">M9458_024125</name>
</gene>
<sequence>MGSRAEPEQLSESAHLRTTRPLHYQLAPSRQSRPFSTSTFIYCFVSPLCSFGACG</sequence>
<dbReference type="Proteomes" id="UP001529510">
    <property type="component" value="Unassembled WGS sequence"/>
</dbReference>
<dbReference type="AlphaFoldDB" id="A0ABD0Q6D4"/>
<organism evidence="1 2">
    <name type="scientific">Cirrhinus mrigala</name>
    <name type="common">Mrigala</name>
    <dbReference type="NCBI Taxonomy" id="683832"/>
    <lineage>
        <taxon>Eukaryota</taxon>
        <taxon>Metazoa</taxon>
        <taxon>Chordata</taxon>
        <taxon>Craniata</taxon>
        <taxon>Vertebrata</taxon>
        <taxon>Euteleostomi</taxon>
        <taxon>Actinopterygii</taxon>
        <taxon>Neopterygii</taxon>
        <taxon>Teleostei</taxon>
        <taxon>Ostariophysi</taxon>
        <taxon>Cypriniformes</taxon>
        <taxon>Cyprinidae</taxon>
        <taxon>Labeoninae</taxon>
        <taxon>Labeonini</taxon>
        <taxon>Cirrhinus</taxon>
    </lineage>
</organism>
<protein>
    <submittedName>
        <fullName evidence="1">Uncharacterized protein</fullName>
    </submittedName>
</protein>